<proteinExistence type="predicted"/>
<evidence type="ECO:0000313" key="1">
    <source>
        <dbReference type="EMBL" id="CAD5206922.1"/>
    </source>
</evidence>
<dbReference type="Proteomes" id="UP000614601">
    <property type="component" value="Unassembled WGS sequence"/>
</dbReference>
<reference evidence="1" key="1">
    <citation type="submission" date="2020-09" db="EMBL/GenBank/DDBJ databases">
        <authorList>
            <person name="Kikuchi T."/>
        </authorList>
    </citation>
    <scope>NUCLEOTIDE SEQUENCE</scope>
    <source>
        <strain evidence="1">SH1</strain>
    </source>
</reference>
<protein>
    <submittedName>
        <fullName evidence="1">Uncharacterized protein</fullName>
    </submittedName>
</protein>
<evidence type="ECO:0000313" key="2">
    <source>
        <dbReference type="Proteomes" id="UP000614601"/>
    </source>
</evidence>
<dbReference type="EMBL" id="CAJFDH010000001">
    <property type="protein sequence ID" value="CAD5206922.1"/>
    <property type="molecule type" value="Genomic_DNA"/>
</dbReference>
<accession>A0A811JTW5</accession>
<name>A0A811JTW5_9BILA</name>
<organism evidence="1 2">
    <name type="scientific">Bursaphelenchus okinawaensis</name>
    <dbReference type="NCBI Taxonomy" id="465554"/>
    <lineage>
        <taxon>Eukaryota</taxon>
        <taxon>Metazoa</taxon>
        <taxon>Ecdysozoa</taxon>
        <taxon>Nematoda</taxon>
        <taxon>Chromadorea</taxon>
        <taxon>Rhabditida</taxon>
        <taxon>Tylenchina</taxon>
        <taxon>Tylenchomorpha</taxon>
        <taxon>Aphelenchoidea</taxon>
        <taxon>Aphelenchoididae</taxon>
        <taxon>Bursaphelenchus</taxon>
    </lineage>
</organism>
<comment type="caution">
    <text evidence="1">The sequence shown here is derived from an EMBL/GenBank/DDBJ whole genome shotgun (WGS) entry which is preliminary data.</text>
</comment>
<dbReference type="OrthoDB" id="10537676at2759"/>
<dbReference type="AlphaFoldDB" id="A0A811JTW5"/>
<dbReference type="EMBL" id="CAJFCW020000001">
    <property type="protein sequence ID" value="CAG9083662.1"/>
    <property type="molecule type" value="Genomic_DNA"/>
</dbReference>
<dbReference type="Proteomes" id="UP000783686">
    <property type="component" value="Unassembled WGS sequence"/>
</dbReference>
<gene>
    <name evidence="1" type="ORF">BOKJ2_LOCUS1606</name>
</gene>
<keyword evidence="2" id="KW-1185">Reference proteome</keyword>
<sequence>MFEWRIVAIAITIVELQAKERAAVDKLAWCDTIECQLLFLSSDVDYLRGNSKNQFSYVPSEDLLDAWGPDVGILVKEHYTDFESNGMYPGAFTTLKEPLQFTYTYIPELGRFQDIILRTEGKAKLDDKKTPANLMNYSKTAGPYSIFSFGKTEGCLDSYGYYTNRAYNSYTCMYLMNVRGRDGEIYAGPLSWNRIQFLPNDYYLRFLLTNRSFAVSGLNLSDDQLPSMKDFTTCIHAPEANNQKSVCYTLFGIYMYSTVCCCYDGNCDKVELPADTQRNYLTCPVGEYTSAYNAPRILETTYDEMGQTAIGTHCELMHQVGIEMHGDVKTATLVSRMGGRNLTDEEKFRLKQAMADDGVACYINQTICPGAVPSDYQKDGITTFCVCNTTMNCFRHTNEHFKFINQFFGRILLKDAEQMCKKFTFLNDSFYTDRCQSLYDPRKEESVNLYQDNNFHEVYIILKDELTKKDIGLPGEGEFNLYLLNGFILDRVIDSCTPEEAVYTEQETGVRNSLLFIQFTCKWPMCDEYFDEHGKEIMEALKGYKPLCAEYEFTSHSRENFYARHGTIDYDFAYLKAHIELLENTETGYCMFKYVAPETEDSDDYGYIVRRAHAYDMKMMKCPSVGAENPEMCTSNPETNYVCCLPFIEKLMPRDSYVTWLFKAFNESVTGLSIASTADAVSKEVDSPGKCAVYSQGDDTTGGMMDLCGAEVGCYTEFLNTAKKSGKTGGCVTAALDYTRANPVQPFHAASLCRLTNVTAYSVYPYKNVCAFVDNNKPTLDDGYKMIWPDDISDTDRLRSSKIVCCCMEPSGCKYDFDPLYYGAFLDEYQVEIQEWIDNYKYLLKLKV</sequence>